<organism evidence="11 12">
    <name type="scientific">Capsaspora owczarzaki (strain ATCC 30864)</name>
    <dbReference type="NCBI Taxonomy" id="595528"/>
    <lineage>
        <taxon>Eukaryota</taxon>
        <taxon>Filasterea</taxon>
        <taxon>Capsaspora</taxon>
    </lineage>
</organism>
<dbReference type="eggNOG" id="KOG3957">
    <property type="taxonomic scope" value="Eukaryota"/>
</dbReference>
<comment type="function">
    <text evidence="6">Catalyzes the interconversion of (R)- and (S)-stereoisomers of alpha-methyl-branched-chain fatty acyl-CoA esters. Acts only on coenzyme A thioesters, not on free fatty acids, and accepts as substrates a wide range of alpha-methylacyl-CoAs, including pristanoyl-CoA, trihydroxycoprostanoyl-CoA (an intermediate in bile acid synthesis), and arylpropionic acids like the anti-inflammatory drug ibuprofen (2-(4-isobutylphenyl)propionic acid) but neither 3-methyl-branched nor linear-chain acyl-CoAs.</text>
</comment>
<evidence type="ECO:0000256" key="9">
    <source>
        <dbReference type="ARBA" id="ARBA00075249"/>
    </source>
</evidence>
<dbReference type="FunFam" id="3.40.50.10540:FF:000004">
    <property type="entry name" value="Probable alpha-methylacyl-CoA racemase mcr"/>
    <property type="match status" value="1"/>
</dbReference>
<feature type="transmembrane region" description="Helical" evidence="10">
    <location>
        <begin position="32"/>
        <end position="53"/>
    </location>
</feature>
<keyword evidence="12" id="KW-1185">Reference proteome</keyword>
<evidence type="ECO:0000256" key="1">
    <source>
        <dbReference type="ARBA" id="ARBA00008383"/>
    </source>
</evidence>
<evidence type="ECO:0000313" key="11">
    <source>
        <dbReference type="EMBL" id="KJE88594.1"/>
    </source>
</evidence>
<dbReference type="Gene3D" id="3.30.1540.10">
    <property type="entry name" value="formyl-coa transferase, domain 3"/>
    <property type="match status" value="1"/>
</dbReference>
<evidence type="ECO:0000256" key="5">
    <source>
        <dbReference type="ARBA" id="ARBA00052701"/>
    </source>
</evidence>
<name>A0A0D2X080_CAPO3</name>
<dbReference type="InterPro" id="IPR003673">
    <property type="entry name" value="CoA-Trfase_fam_III"/>
</dbReference>
<accession>A0A0D2X080</accession>
<keyword evidence="2" id="KW-0413">Isomerase</keyword>
<dbReference type="EMBL" id="KE346360">
    <property type="protein sequence ID" value="KJE88594.1"/>
    <property type="molecule type" value="Genomic_DNA"/>
</dbReference>
<evidence type="ECO:0000256" key="2">
    <source>
        <dbReference type="ARBA" id="ARBA00023235"/>
    </source>
</evidence>
<evidence type="ECO:0000256" key="4">
    <source>
        <dbReference type="ARBA" id="ARBA00052633"/>
    </source>
</evidence>
<sequence length="439" mass="47473">MQRANRVWMHGFGHWCLPFIHSCPPGVHFTRLAAIALPFVSLCYCWACISGYWEKMALRGLKVIEMAGLAPAPFAGLVLADFGANVIRVDKLADFSVDRLSRGKQSVSIDLKSPRGAQAVRDLCKNADVLIEPFRPGVMERLGLGPDDLLKTNPRLIYARLTGYGQTGKLAQRAGHDINYVAVSGVLSALGRRHENPAFPGNLVGDFAGGSLMCVIGILTALQERARSGKGQVIDAAMVDGASYLASFVYGVRETGMWDGPRGTNLLDGGAPFYETYKTKDGKYMAVGSIEPQFYRLLLQGLGLDGDSTLPEQLDKEGWPQLKERFTQIFASKSQAEWCAIFDHTDACVTPVNELDDPLTDANSHGASRGILYRSEEGVMPVPAPRLSREGALDVQNLTMPRVGQHTVQALTEAGISPADVAKLLKDGIINDASGAAKL</sequence>
<reference evidence="12" key="1">
    <citation type="submission" date="2011-02" db="EMBL/GenBank/DDBJ databases">
        <title>The Genome Sequence of Capsaspora owczarzaki ATCC 30864.</title>
        <authorList>
            <person name="Russ C."/>
            <person name="Cuomo C."/>
            <person name="Burger G."/>
            <person name="Gray M.W."/>
            <person name="Holland P.W.H."/>
            <person name="King N."/>
            <person name="Lang F.B.F."/>
            <person name="Roger A.J."/>
            <person name="Ruiz-Trillo I."/>
            <person name="Young S.K."/>
            <person name="Zeng Q."/>
            <person name="Gargeya S."/>
            <person name="Alvarado L."/>
            <person name="Berlin A."/>
            <person name="Chapman S.B."/>
            <person name="Chen Z."/>
            <person name="Freedman E."/>
            <person name="Gellesch M."/>
            <person name="Goldberg J."/>
            <person name="Griggs A."/>
            <person name="Gujja S."/>
            <person name="Heilman E."/>
            <person name="Heiman D."/>
            <person name="Howarth C."/>
            <person name="Mehta T."/>
            <person name="Neiman D."/>
            <person name="Pearson M."/>
            <person name="Roberts A."/>
            <person name="Saif S."/>
            <person name="Shea T."/>
            <person name="Shenoy N."/>
            <person name="Sisk P."/>
            <person name="Stolte C."/>
            <person name="Sykes S."/>
            <person name="White J."/>
            <person name="Yandava C."/>
            <person name="Haas B."/>
            <person name="Nusbaum C."/>
            <person name="Birren B."/>
        </authorList>
    </citation>
    <scope>NUCLEOTIDE SEQUENCE</scope>
    <source>
        <strain evidence="12">ATCC 30864</strain>
    </source>
</reference>
<dbReference type="InParanoid" id="A0A0D2X080"/>
<dbReference type="FunFam" id="3.30.1540.10:FF:000004">
    <property type="entry name" value="Probable alpha-methylacyl-CoA racemase mcr"/>
    <property type="match status" value="1"/>
</dbReference>
<evidence type="ECO:0000256" key="8">
    <source>
        <dbReference type="ARBA" id="ARBA00074506"/>
    </source>
</evidence>
<dbReference type="EC" id="5.1.99.4" evidence="7"/>
<dbReference type="Proteomes" id="UP000008743">
    <property type="component" value="Unassembled WGS sequence"/>
</dbReference>
<evidence type="ECO:0000256" key="7">
    <source>
        <dbReference type="ARBA" id="ARBA00066407"/>
    </source>
</evidence>
<dbReference type="SUPFAM" id="SSF89796">
    <property type="entry name" value="CoA-transferase family III (CaiB/BaiF)"/>
    <property type="match status" value="1"/>
</dbReference>
<evidence type="ECO:0000313" key="12">
    <source>
        <dbReference type="Proteomes" id="UP000008743"/>
    </source>
</evidence>
<protein>
    <recommendedName>
        <fullName evidence="8">Alpha-methylacyl-CoA racemase</fullName>
        <ecNumber evidence="7">5.1.99.4</ecNumber>
    </recommendedName>
    <alternativeName>
        <fullName evidence="9">2-methylacyl-CoA racemase</fullName>
    </alternativeName>
</protein>
<dbReference type="Gene3D" id="3.40.50.10540">
    <property type="entry name" value="Crotonobetainyl-coa:carnitine coa-transferase, domain 1"/>
    <property type="match status" value="1"/>
</dbReference>
<evidence type="ECO:0000256" key="3">
    <source>
        <dbReference type="ARBA" id="ARBA00051456"/>
    </source>
</evidence>
<dbReference type="PANTHER" id="PTHR48228:SF5">
    <property type="entry name" value="ALPHA-METHYLACYL-COA RACEMASE"/>
    <property type="match status" value="1"/>
</dbReference>
<keyword evidence="10" id="KW-0472">Membrane</keyword>
<comment type="catalytic activity">
    <reaction evidence="5">
        <text>(25R)-3alpha,7alpha,12alpha-trihydroxy-5beta-cholestan-26-oyl-CoA = (25S)-3alpha,7alpha,12alpha-trihydroxy-5beta-cholestan-26-oyl-CoA</text>
        <dbReference type="Rhea" id="RHEA:40455"/>
        <dbReference type="ChEBI" id="CHEBI:58677"/>
        <dbReference type="ChEBI" id="CHEBI:77251"/>
    </reaction>
    <physiologicalReaction direction="left-to-right" evidence="5">
        <dbReference type="Rhea" id="RHEA:40456"/>
    </physiologicalReaction>
    <physiologicalReaction direction="right-to-left" evidence="5">
        <dbReference type="Rhea" id="RHEA:40457"/>
    </physiologicalReaction>
</comment>
<dbReference type="STRING" id="595528.A0A0D2X080"/>
<evidence type="ECO:0000256" key="10">
    <source>
        <dbReference type="SAM" id="Phobius"/>
    </source>
</evidence>
<proteinExistence type="inferred from homology"/>
<dbReference type="InterPro" id="IPR050509">
    <property type="entry name" value="CoA-transferase_III"/>
</dbReference>
<keyword evidence="10" id="KW-0812">Transmembrane</keyword>
<keyword evidence="10" id="KW-1133">Transmembrane helix</keyword>
<dbReference type="AlphaFoldDB" id="A0A0D2X080"/>
<gene>
    <name evidence="11" type="ORF">CAOG_000225</name>
</gene>
<dbReference type="OrthoDB" id="16747at2759"/>
<dbReference type="InterPro" id="IPR023606">
    <property type="entry name" value="CoA-Trfase_III_dom_1_sf"/>
</dbReference>
<dbReference type="Pfam" id="PF02515">
    <property type="entry name" value="CoA_transf_3"/>
    <property type="match status" value="1"/>
</dbReference>
<comment type="catalytic activity">
    <reaction evidence="4">
        <text>(2R,6)-dimethylheptanoyl-CoA = (2S,6)-dimethylheptanoyl-CoA</text>
        <dbReference type="Rhea" id="RHEA:46732"/>
        <dbReference type="ChEBI" id="CHEBI:86982"/>
        <dbReference type="ChEBI" id="CHEBI:86983"/>
    </reaction>
    <physiologicalReaction direction="left-to-right" evidence="4">
        <dbReference type="Rhea" id="RHEA:46733"/>
    </physiologicalReaction>
</comment>
<dbReference type="PANTHER" id="PTHR48228">
    <property type="entry name" value="SUCCINYL-COA--D-CITRAMALATE COA-TRANSFERASE"/>
    <property type="match status" value="1"/>
</dbReference>
<evidence type="ECO:0000256" key="6">
    <source>
        <dbReference type="ARBA" id="ARBA00056478"/>
    </source>
</evidence>
<dbReference type="GO" id="GO:0008111">
    <property type="term" value="F:alpha-methylacyl-CoA racemase activity"/>
    <property type="evidence" value="ECO:0007669"/>
    <property type="project" value="UniProtKB-EC"/>
</dbReference>
<comment type="similarity">
    <text evidence="1">Belongs to the CoA-transferase III family.</text>
</comment>
<comment type="catalytic activity">
    <reaction evidence="3">
        <text>a (2S)-2-methylacyl-CoA = a (2R)-2-methylacyl-CoA</text>
        <dbReference type="Rhea" id="RHEA:12657"/>
        <dbReference type="ChEBI" id="CHEBI:57313"/>
        <dbReference type="ChEBI" id="CHEBI:57314"/>
        <dbReference type="EC" id="5.1.99.4"/>
    </reaction>
    <physiologicalReaction direction="left-to-right" evidence="3">
        <dbReference type="Rhea" id="RHEA:12658"/>
    </physiologicalReaction>
    <physiologicalReaction direction="right-to-left" evidence="3">
        <dbReference type="Rhea" id="RHEA:12659"/>
    </physiologicalReaction>
</comment>
<dbReference type="InterPro" id="IPR044855">
    <property type="entry name" value="CoA-Trfase_III_dom3_sf"/>
</dbReference>
<dbReference type="PhylomeDB" id="A0A0D2X080"/>